<dbReference type="InterPro" id="IPR023198">
    <property type="entry name" value="PGP-like_dom2"/>
</dbReference>
<dbReference type="PANTHER" id="PTHR43316:SF3">
    <property type="entry name" value="HALOACID DEHALOGENASE, TYPE II (AFU_ORTHOLOGUE AFUA_2G07750)-RELATED"/>
    <property type="match status" value="1"/>
</dbReference>
<evidence type="ECO:0000256" key="1">
    <source>
        <dbReference type="ARBA" id="ARBA00008106"/>
    </source>
</evidence>
<accession>A0A9X3WS41</accession>
<dbReference type="SUPFAM" id="SSF56784">
    <property type="entry name" value="HAD-like"/>
    <property type="match status" value="1"/>
</dbReference>
<dbReference type="Gene3D" id="1.10.150.240">
    <property type="entry name" value="Putative phosphatase, domain 2"/>
    <property type="match status" value="1"/>
</dbReference>
<dbReference type="InterPro" id="IPR006439">
    <property type="entry name" value="HAD-SF_hydro_IA"/>
</dbReference>
<organism evidence="3 4">
    <name type="scientific">Aquibacillus koreensis</name>
    <dbReference type="NCBI Taxonomy" id="279446"/>
    <lineage>
        <taxon>Bacteria</taxon>
        <taxon>Bacillati</taxon>
        <taxon>Bacillota</taxon>
        <taxon>Bacilli</taxon>
        <taxon>Bacillales</taxon>
        <taxon>Bacillaceae</taxon>
        <taxon>Aquibacillus</taxon>
    </lineage>
</organism>
<gene>
    <name evidence="3" type="ORF">NC661_20705</name>
</gene>
<dbReference type="NCBIfam" id="TIGR01493">
    <property type="entry name" value="HAD-SF-IA-v2"/>
    <property type="match status" value="1"/>
</dbReference>
<dbReference type="InterPro" id="IPR006328">
    <property type="entry name" value="2-HAD"/>
</dbReference>
<dbReference type="RefSeq" id="WP_259867846.1">
    <property type="nucleotide sequence ID" value="NZ_JAMQJZ010000029.1"/>
</dbReference>
<dbReference type="Proteomes" id="UP001145072">
    <property type="component" value="Unassembled WGS sequence"/>
</dbReference>
<evidence type="ECO:0000313" key="4">
    <source>
        <dbReference type="Proteomes" id="UP001145072"/>
    </source>
</evidence>
<evidence type="ECO:0000313" key="3">
    <source>
        <dbReference type="EMBL" id="MDC3422776.1"/>
    </source>
</evidence>
<dbReference type="Gene3D" id="3.40.50.1000">
    <property type="entry name" value="HAD superfamily/HAD-like"/>
    <property type="match status" value="1"/>
</dbReference>
<dbReference type="PRINTS" id="PR00413">
    <property type="entry name" value="HADHALOGNASE"/>
</dbReference>
<protein>
    <submittedName>
        <fullName evidence="3">Haloacid dehalogenase type II</fullName>
    </submittedName>
</protein>
<dbReference type="InterPro" id="IPR036412">
    <property type="entry name" value="HAD-like_sf"/>
</dbReference>
<dbReference type="NCBIfam" id="TIGR01509">
    <property type="entry name" value="HAD-SF-IA-v3"/>
    <property type="match status" value="1"/>
</dbReference>
<keyword evidence="2" id="KW-0378">Hydrolase</keyword>
<dbReference type="Pfam" id="PF00702">
    <property type="entry name" value="Hydrolase"/>
    <property type="match status" value="1"/>
</dbReference>
<dbReference type="PANTHER" id="PTHR43316">
    <property type="entry name" value="HYDROLASE, HALOACID DELAHOGENASE-RELATED"/>
    <property type="match status" value="1"/>
</dbReference>
<sequence>MRTVKAILFDAYGTLFDVQSVTAKLEGFYPGNGANISETWREKQIEYSFLRQLMGNYISFFEVTKDALCYAVEKHGETLRDHQEKSLLQTYLHLSPYPEVKGVLSQLTEQKLAIFSNGSHNMLNPLIENNRMEKSFSKIISVDEIKQYKPTVASYAYATNQLGLKKEEILFVSSNGWDISGAKNYGFNTAWINRKNLPVEKLNLPPDTIYPDLRGIIKWT</sequence>
<dbReference type="CDD" id="cd02588">
    <property type="entry name" value="HAD_L2-DEX"/>
    <property type="match status" value="1"/>
</dbReference>
<comment type="caution">
    <text evidence="3">The sequence shown here is derived from an EMBL/GenBank/DDBJ whole genome shotgun (WGS) entry which is preliminary data.</text>
</comment>
<dbReference type="EMBL" id="JAMQJZ010000029">
    <property type="protein sequence ID" value="MDC3422776.1"/>
    <property type="molecule type" value="Genomic_DNA"/>
</dbReference>
<dbReference type="NCBIfam" id="TIGR01549">
    <property type="entry name" value="HAD-SF-IA-v1"/>
    <property type="match status" value="1"/>
</dbReference>
<proteinExistence type="inferred from homology"/>
<dbReference type="SFLD" id="SFLDG01129">
    <property type="entry name" value="C1.5:_HAD__Beta-PGM__Phosphata"/>
    <property type="match status" value="1"/>
</dbReference>
<name>A0A9X3WS41_9BACI</name>
<dbReference type="GO" id="GO:0019120">
    <property type="term" value="F:hydrolase activity, acting on acid halide bonds, in C-halide compounds"/>
    <property type="evidence" value="ECO:0007669"/>
    <property type="project" value="InterPro"/>
</dbReference>
<dbReference type="AlphaFoldDB" id="A0A9X3WS41"/>
<reference evidence="3" key="1">
    <citation type="submission" date="2022-06" db="EMBL/GenBank/DDBJ databases">
        <title>Aquibacillus sp. a new bacterium isolated from soil saline samples.</title>
        <authorList>
            <person name="Galisteo C."/>
            <person name="De La Haba R."/>
            <person name="Sanchez-Porro C."/>
            <person name="Ventosa A."/>
        </authorList>
    </citation>
    <scope>NUCLEOTIDE SEQUENCE</scope>
    <source>
        <strain evidence="3">JCM 12387</strain>
    </source>
</reference>
<dbReference type="SFLD" id="SFLDF00045">
    <property type="entry name" value="2-haloacid_dehalogenase"/>
    <property type="match status" value="1"/>
</dbReference>
<dbReference type="SFLD" id="SFLDG01135">
    <property type="entry name" value="C1.5.6:_HAD__Beta-PGM__Phospha"/>
    <property type="match status" value="1"/>
</dbReference>
<dbReference type="NCBIfam" id="TIGR01428">
    <property type="entry name" value="HAD_type_II"/>
    <property type="match status" value="1"/>
</dbReference>
<evidence type="ECO:0000256" key="2">
    <source>
        <dbReference type="ARBA" id="ARBA00022801"/>
    </source>
</evidence>
<keyword evidence="4" id="KW-1185">Reference proteome</keyword>
<dbReference type="InterPro" id="IPR051540">
    <property type="entry name" value="S-2-haloacid_dehalogenase"/>
</dbReference>
<comment type="similarity">
    <text evidence="1">Belongs to the HAD-like hydrolase superfamily. S-2-haloalkanoic acid dehalogenase family.</text>
</comment>
<dbReference type="SFLD" id="SFLDS00003">
    <property type="entry name" value="Haloacid_Dehalogenase"/>
    <property type="match status" value="1"/>
</dbReference>
<dbReference type="InterPro" id="IPR023214">
    <property type="entry name" value="HAD_sf"/>
</dbReference>